<feature type="transmembrane region" description="Helical" evidence="9">
    <location>
        <begin position="164"/>
        <end position="182"/>
    </location>
</feature>
<evidence type="ECO:0000256" key="8">
    <source>
        <dbReference type="SAM" id="MobiDB-lite"/>
    </source>
</evidence>
<proteinExistence type="predicted"/>
<sequence>MWKPCSYLKEEVDAEKMVDTATSSPATIRHKHRLTEESRKQSASDLQSRLKTRKLLGVGELAGDNGDVYKSKISQLLGINESLYVRMPRGMCLWNTFNALYFLAIGALCLFFPVIGSRFDYGFESIVPEAKVFIRLYGVVLICFGVLFRCILQQRETRSDIATLLLVTAALHLALLIVSVAASGKITLISAAIRSFCIVGNICYHTLVDGQGGLHRQLIRVIEDLSFLTSSPIIEKKPFVEVIDTNGTATPPVQADEKKNA</sequence>
<dbReference type="GO" id="GO:0016020">
    <property type="term" value="C:membrane"/>
    <property type="evidence" value="ECO:0007669"/>
    <property type="project" value="UniProtKB-SubCell"/>
</dbReference>
<evidence type="ECO:0000256" key="5">
    <source>
        <dbReference type="ARBA" id="ARBA00022989"/>
    </source>
</evidence>
<reference evidence="10" key="1">
    <citation type="submission" date="2022-11" db="EMBL/GenBank/DDBJ databases">
        <authorList>
            <person name="Kikuchi T."/>
        </authorList>
    </citation>
    <scope>NUCLEOTIDE SEQUENCE</scope>
    <source>
        <strain evidence="10">PS1010</strain>
    </source>
</reference>
<dbReference type="Proteomes" id="UP001152747">
    <property type="component" value="Unassembled WGS sequence"/>
</dbReference>
<feature type="transmembrane region" description="Helical" evidence="9">
    <location>
        <begin position="134"/>
        <end position="152"/>
    </location>
</feature>
<dbReference type="Pfam" id="PF14936">
    <property type="entry name" value="p53-inducible11"/>
    <property type="match status" value="1"/>
</dbReference>
<feature type="region of interest" description="Disordered" evidence="8">
    <location>
        <begin position="18"/>
        <end position="45"/>
    </location>
</feature>
<dbReference type="InterPro" id="IPR028266">
    <property type="entry name" value="TP53I11"/>
</dbReference>
<keyword evidence="11" id="KW-1185">Reference proteome</keyword>
<evidence type="ECO:0000256" key="3">
    <source>
        <dbReference type="ARBA" id="ARBA00022553"/>
    </source>
</evidence>
<dbReference type="EMBL" id="CANHGI010000006">
    <property type="protein sequence ID" value="CAI5455045.1"/>
    <property type="molecule type" value="Genomic_DNA"/>
</dbReference>
<feature type="transmembrane region" description="Helical" evidence="9">
    <location>
        <begin position="92"/>
        <end position="114"/>
    </location>
</feature>
<comment type="caution">
    <text evidence="10">The sequence shown here is derived from an EMBL/GenBank/DDBJ whole genome shotgun (WGS) entry which is preliminary data.</text>
</comment>
<evidence type="ECO:0000256" key="2">
    <source>
        <dbReference type="ARBA" id="ARBA00019449"/>
    </source>
</evidence>
<dbReference type="AlphaFoldDB" id="A0A9P1J1Q3"/>
<dbReference type="PANTHER" id="PTHR31584:SF1">
    <property type="entry name" value="TUMOR PROTEIN P53-INDUCIBLE PROTEIN 11"/>
    <property type="match status" value="1"/>
</dbReference>
<name>A0A9P1J1Q3_9PELO</name>
<gene>
    <name evidence="10" type="ORF">CAMP_LOCUS17682</name>
</gene>
<evidence type="ECO:0000256" key="9">
    <source>
        <dbReference type="SAM" id="Phobius"/>
    </source>
</evidence>
<accession>A0A9P1J1Q3</accession>
<keyword evidence="5 9" id="KW-1133">Transmembrane helix</keyword>
<keyword evidence="3" id="KW-0597">Phosphoprotein</keyword>
<protein>
    <recommendedName>
        <fullName evidence="2">Tumor protein p53-inducible protein 11</fullName>
    </recommendedName>
    <alternativeName>
        <fullName evidence="7">p53-induced gene 11 protein</fullName>
    </alternativeName>
</protein>
<evidence type="ECO:0000256" key="6">
    <source>
        <dbReference type="ARBA" id="ARBA00023136"/>
    </source>
</evidence>
<evidence type="ECO:0000256" key="1">
    <source>
        <dbReference type="ARBA" id="ARBA00004141"/>
    </source>
</evidence>
<organism evidence="10 11">
    <name type="scientific">Caenorhabditis angaria</name>
    <dbReference type="NCBI Taxonomy" id="860376"/>
    <lineage>
        <taxon>Eukaryota</taxon>
        <taxon>Metazoa</taxon>
        <taxon>Ecdysozoa</taxon>
        <taxon>Nematoda</taxon>
        <taxon>Chromadorea</taxon>
        <taxon>Rhabditida</taxon>
        <taxon>Rhabditina</taxon>
        <taxon>Rhabditomorpha</taxon>
        <taxon>Rhabditoidea</taxon>
        <taxon>Rhabditidae</taxon>
        <taxon>Peloderinae</taxon>
        <taxon>Caenorhabditis</taxon>
    </lineage>
</organism>
<keyword evidence="4 9" id="KW-0812">Transmembrane</keyword>
<dbReference type="PANTHER" id="PTHR31584">
    <property type="entry name" value="TUMOR PROTEIN P53-INDUCIBLE PROTEIN 11"/>
    <property type="match status" value="1"/>
</dbReference>
<evidence type="ECO:0000256" key="7">
    <source>
        <dbReference type="ARBA" id="ARBA00032100"/>
    </source>
</evidence>
<dbReference type="OrthoDB" id="6243248at2759"/>
<evidence type="ECO:0000256" key="4">
    <source>
        <dbReference type="ARBA" id="ARBA00022692"/>
    </source>
</evidence>
<evidence type="ECO:0000313" key="11">
    <source>
        <dbReference type="Proteomes" id="UP001152747"/>
    </source>
</evidence>
<keyword evidence="6 9" id="KW-0472">Membrane</keyword>
<evidence type="ECO:0000313" key="10">
    <source>
        <dbReference type="EMBL" id="CAI5455045.1"/>
    </source>
</evidence>
<comment type="subcellular location">
    <subcellularLocation>
        <location evidence="1">Membrane</location>
        <topology evidence="1">Multi-pass membrane protein</topology>
    </subcellularLocation>
</comment>